<keyword evidence="1" id="KW-0812">Transmembrane</keyword>
<feature type="transmembrane region" description="Helical" evidence="1">
    <location>
        <begin position="132"/>
        <end position="159"/>
    </location>
</feature>
<sequence length="294" mass="33326">MTKEYIEFKKERDLGSIITDAFKFIRLEGKPFFKTIMKVSIIPILLAIASLIFYMYSASSMFSGLDLETHSNPTPNLGFAGGMFLSAILMSIFYLIALVYVNLAGMYYIKSYIDNEGVVKEDYIKEEIKSKFWSFTGMLFLMGIIFVVSAMLCFFPIFYTIPVLSLTASIFVYENVSATDAVGKSFNFINGHFWETLGVVIVVGLLVMVLGYIFQIPAAIYQLIQVGIGIRDQDPTQIFNIFMDPIFLILTIVAYIGRFFFYSITLITNVFIYFDINEQKNLTGTIEKIDGLGQ</sequence>
<gene>
    <name evidence="2" type="ORF">F7018_16335</name>
</gene>
<comment type="caution">
    <text evidence="2">The sequence shown here is derived from an EMBL/GenBank/DDBJ whole genome shotgun (WGS) entry which is preliminary data.</text>
</comment>
<dbReference type="EMBL" id="WAAU01000031">
    <property type="protein sequence ID" value="KAB1153635.1"/>
    <property type="molecule type" value="Genomic_DNA"/>
</dbReference>
<dbReference type="RefSeq" id="WP_150901174.1">
    <property type="nucleotide sequence ID" value="NZ_WAAU01000031.1"/>
</dbReference>
<evidence type="ECO:0008006" key="4">
    <source>
        <dbReference type="Google" id="ProtNLM"/>
    </source>
</evidence>
<feature type="transmembrane region" description="Helical" evidence="1">
    <location>
        <begin position="36"/>
        <end position="57"/>
    </location>
</feature>
<keyword evidence="1" id="KW-1133">Transmembrane helix</keyword>
<dbReference type="Proteomes" id="UP000467305">
    <property type="component" value="Unassembled WGS sequence"/>
</dbReference>
<keyword evidence="3" id="KW-1185">Reference proteome</keyword>
<feature type="transmembrane region" description="Helical" evidence="1">
    <location>
        <begin position="245"/>
        <end position="274"/>
    </location>
</feature>
<proteinExistence type="predicted"/>
<protein>
    <recommendedName>
        <fullName evidence="4">Glycerophosphoryl diester phosphodiesterase membrane domain-containing protein</fullName>
    </recommendedName>
</protein>
<organism evidence="2 3">
    <name type="scientific">Tenacibaculum aiptasiae</name>
    <dbReference type="NCBI Taxonomy" id="426481"/>
    <lineage>
        <taxon>Bacteria</taxon>
        <taxon>Pseudomonadati</taxon>
        <taxon>Bacteroidota</taxon>
        <taxon>Flavobacteriia</taxon>
        <taxon>Flavobacteriales</taxon>
        <taxon>Flavobacteriaceae</taxon>
        <taxon>Tenacibaculum</taxon>
    </lineage>
</organism>
<evidence type="ECO:0000313" key="3">
    <source>
        <dbReference type="Proteomes" id="UP000467305"/>
    </source>
</evidence>
<reference evidence="2 3" key="1">
    <citation type="submission" date="2019-09" db="EMBL/GenBank/DDBJ databases">
        <authorList>
            <person name="Cao W.R."/>
        </authorList>
    </citation>
    <scope>NUCLEOTIDE SEQUENCE [LARGE SCALE GENOMIC DNA]</scope>
    <source>
        <strain evidence="3">a4</strain>
    </source>
</reference>
<accession>A0A7J5A7Y9</accession>
<feature type="transmembrane region" description="Helical" evidence="1">
    <location>
        <begin position="197"/>
        <end position="224"/>
    </location>
</feature>
<dbReference type="OrthoDB" id="1049480at2"/>
<evidence type="ECO:0000256" key="1">
    <source>
        <dbReference type="SAM" id="Phobius"/>
    </source>
</evidence>
<keyword evidence="1" id="KW-0472">Membrane</keyword>
<feature type="transmembrane region" description="Helical" evidence="1">
    <location>
        <begin position="77"/>
        <end position="101"/>
    </location>
</feature>
<evidence type="ECO:0000313" key="2">
    <source>
        <dbReference type="EMBL" id="KAB1153635.1"/>
    </source>
</evidence>
<dbReference type="AlphaFoldDB" id="A0A7J5A7Y9"/>
<name>A0A7J5A7Y9_9FLAO</name>